<feature type="transmembrane region" description="Helical" evidence="2">
    <location>
        <begin position="414"/>
        <end position="433"/>
    </location>
</feature>
<feature type="region of interest" description="Disordered" evidence="1">
    <location>
        <begin position="191"/>
        <end position="211"/>
    </location>
</feature>
<evidence type="ECO:0000313" key="4">
    <source>
        <dbReference type="Proteomes" id="UP001150266"/>
    </source>
</evidence>
<keyword evidence="2" id="KW-1133">Transmembrane helix</keyword>
<reference evidence="3" key="1">
    <citation type="submission" date="2022-08" db="EMBL/GenBank/DDBJ databases">
        <title>A Global Phylogenomic Analysis of the Shiitake Genus Lentinula.</title>
        <authorList>
            <consortium name="DOE Joint Genome Institute"/>
            <person name="Sierra-Patev S."/>
            <person name="Min B."/>
            <person name="Naranjo-Ortiz M."/>
            <person name="Looney B."/>
            <person name="Konkel Z."/>
            <person name="Slot J.C."/>
            <person name="Sakamoto Y."/>
            <person name="Steenwyk J.L."/>
            <person name="Rokas A."/>
            <person name="Carro J."/>
            <person name="Camarero S."/>
            <person name="Ferreira P."/>
            <person name="Molpeceres G."/>
            <person name="Ruiz-Duenas F.J."/>
            <person name="Serrano A."/>
            <person name="Henrissat B."/>
            <person name="Drula E."/>
            <person name="Hughes K.W."/>
            <person name="Mata J.L."/>
            <person name="Ishikawa N.K."/>
            <person name="Vargas-Isla R."/>
            <person name="Ushijima S."/>
            <person name="Smith C.A."/>
            <person name="Ahrendt S."/>
            <person name="Andreopoulos W."/>
            <person name="He G."/>
            <person name="Labutti K."/>
            <person name="Lipzen A."/>
            <person name="Ng V."/>
            <person name="Riley R."/>
            <person name="Sandor L."/>
            <person name="Barry K."/>
            <person name="Martinez A.T."/>
            <person name="Xiao Y."/>
            <person name="Gibbons J.G."/>
            <person name="Terashima K."/>
            <person name="Grigoriev I.V."/>
            <person name="Hibbett D.S."/>
        </authorList>
    </citation>
    <scope>NUCLEOTIDE SEQUENCE</scope>
    <source>
        <strain evidence="3">JLM2183</strain>
    </source>
</reference>
<dbReference type="InterPro" id="IPR013083">
    <property type="entry name" value="Znf_RING/FYVE/PHD"/>
</dbReference>
<keyword evidence="2" id="KW-0472">Membrane</keyword>
<dbReference type="SUPFAM" id="SSF57850">
    <property type="entry name" value="RING/U-box"/>
    <property type="match status" value="1"/>
</dbReference>
<gene>
    <name evidence="3" type="ORF">J3R30DRAFT_3418936</name>
</gene>
<evidence type="ECO:0008006" key="5">
    <source>
        <dbReference type="Google" id="ProtNLM"/>
    </source>
</evidence>
<name>A0A9W9AVR0_9AGAR</name>
<organism evidence="3 4">
    <name type="scientific">Lentinula aciculospora</name>
    <dbReference type="NCBI Taxonomy" id="153920"/>
    <lineage>
        <taxon>Eukaryota</taxon>
        <taxon>Fungi</taxon>
        <taxon>Dikarya</taxon>
        <taxon>Basidiomycota</taxon>
        <taxon>Agaricomycotina</taxon>
        <taxon>Agaricomycetes</taxon>
        <taxon>Agaricomycetidae</taxon>
        <taxon>Agaricales</taxon>
        <taxon>Marasmiineae</taxon>
        <taxon>Omphalotaceae</taxon>
        <taxon>Lentinula</taxon>
    </lineage>
</organism>
<dbReference type="Proteomes" id="UP001150266">
    <property type="component" value="Unassembled WGS sequence"/>
</dbReference>
<dbReference type="Gene3D" id="3.30.40.10">
    <property type="entry name" value="Zinc/RING finger domain, C3HC4 (zinc finger)"/>
    <property type="match status" value="1"/>
</dbReference>
<keyword evidence="2" id="KW-0812">Transmembrane</keyword>
<sequence length="449" mass="48387">MTNVSSKVFRTATTTSLSLSMELTAPASRQRPSRTRSLPARINHTSQVLASISEEHNDDHDQGAILPGAKTIAQPKQLQWKSTPSSTRNQTSASGTGPRSTLKNKINLRIRTKVSTFDNDRDCGICFDPAVRPSRTKCCGKMFCEDHLHDWLNGSSNSCPVCASNCHPQTGTISLAPPMTPTIHNVPQGFISTPRTPPTPSTPPSRGTPTILMPLTPHSLPLPLLIHRPSPMRPTLTHLTFINSPGSGSESGSGSDSENSVNSPSSSSSTALLPMLNAVSQTLTQKIARGLARRDTNNDEAYYSEPAADSDAMNTSRVDLDSPLSLSRSSSTSFVWKPLSMRPSSYFPFDFDFQFDFKSISHSPNRPSSPFPLFSPTCLGGFSCGGRNSSESSSDPSNDPDVLAQGLTDLGSKMLARVLSMVAMVLIFHVLFIGRTRSGLPTLDVLVLD</sequence>
<evidence type="ECO:0000256" key="2">
    <source>
        <dbReference type="SAM" id="Phobius"/>
    </source>
</evidence>
<feature type="region of interest" description="Disordered" evidence="1">
    <location>
        <begin position="74"/>
        <end position="103"/>
    </location>
</feature>
<keyword evidence="4" id="KW-1185">Reference proteome</keyword>
<evidence type="ECO:0000313" key="3">
    <source>
        <dbReference type="EMBL" id="KAJ4490085.1"/>
    </source>
</evidence>
<dbReference type="EMBL" id="JAOTPV010000001">
    <property type="protein sequence ID" value="KAJ4490085.1"/>
    <property type="molecule type" value="Genomic_DNA"/>
</dbReference>
<feature type="compositionally biased region" description="Low complexity" evidence="1">
    <location>
        <begin position="244"/>
        <end position="269"/>
    </location>
</feature>
<proteinExistence type="predicted"/>
<protein>
    <recommendedName>
        <fullName evidence="5">RING-type domain-containing protein</fullName>
    </recommendedName>
</protein>
<comment type="caution">
    <text evidence="3">The sequence shown here is derived from an EMBL/GenBank/DDBJ whole genome shotgun (WGS) entry which is preliminary data.</text>
</comment>
<accession>A0A9W9AVR0</accession>
<evidence type="ECO:0000256" key="1">
    <source>
        <dbReference type="SAM" id="MobiDB-lite"/>
    </source>
</evidence>
<dbReference type="OrthoDB" id="6270329at2759"/>
<feature type="region of interest" description="Disordered" evidence="1">
    <location>
        <begin position="236"/>
        <end position="269"/>
    </location>
</feature>
<dbReference type="AlphaFoldDB" id="A0A9W9AVR0"/>